<gene>
    <name evidence="6" type="ORF">CWR48_00775</name>
</gene>
<evidence type="ECO:0000313" key="6">
    <source>
        <dbReference type="EMBL" id="RDW22273.1"/>
    </source>
</evidence>
<proteinExistence type="inferred from homology"/>
<dbReference type="Proteomes" id="UP000257143">
    <property type="component" value="Unassembled WGS sequence"/>
</dbReference>
<dbReference type="SMART" id="SM00226">
    <property type="entry name" value="LMWPc"/>
    <property type="match status" value="1"/>
</dbReference>
<evidence type="ECO:0000256" key="3">
    <source>
        <dbReference type="ARBA" id="ARBA00022912"/>
    </source>
</evidence>
<dbReference type="PRINTS" id="PR00719">
    <property type="entry name" value="LMWPTPASE"/>
</dbReference>
<keyword evidence="3" id="KW-0904">Protein phosphatase</keyword>
<organism evidence="6 7">
    <name type="scientific">Oceanobacillus arenosus</name>
    <dbReference type="NCBI Taxonomy" id="1229153"/>
    <lineage>
        <taxon>Bacteria</taxon>
        <taxon>Bacillati</taxon>
        <taxon>Bacillota</taxon>
        <taxon>Bacilli</taxon>
        <taxon>Bacillales</taxon>
        <taxon>Bacillaceae</taxon>
        <taxon>Oceanobacillus</taxon>
    </lineage>
</organism>
<dbReference type="Gene3D" id="3.40.50.2300">
    <property type="match status" value="1"/>
</dbReference>
<dbReference type="EMBL" id="PIOC01000001">
    <property type="protein sequence ID" value="RDW22273.1"/>
    <property type="molecule type" value="Genomic_DNA"/>
</dbReference>
<dbReference type="InterPro" id="IPR023485">
    <property type="entry name" value="Ptyr_pPase"/>
</dbReference>
<feature type="active site" description="Nucleophile" evidence="4">
    <location>
        <position position="13"/>
    </location>
</feature>
<feature type="active site" description="Nucleophile" evidence="4">
    <location>
        <position position="7"/>
    </location>
</feature>
<dbReference type="InterPro" id="IPR050438">
    <property type="entry name" value="LMW_PTPase"/>
</dbReference>
<evidence type="ECO:0000256" key="2">
    <source>
        <dbReference type="ARBA" id="ARBA00022801"/>
    </source>
</evidence>
<dbReference type="PANTHER" id="PTHR11717:SF31">
    <property type="entry name" value="LOW MOLECULAR WEIGHT PROTEIN-TYROSINE-PHOSPHATASE ETP-RELATED"/>
    <property type="match status" value="1"/>
</dbReference>
<name>A0A3D8Q233_9BACI</name>
<dbReference type="OrthoDB" id="9784339at2"/>
<keyword evidence="7" id="KW-1185">Reference proteome</keyword>
<reference evidence="7" key="1">
    <citation type="submission" date="2017-11" db="EMBL/GenBank/DDBJ databases">
        <authorList>
            <person name="Zhu W."/>
        </authorList>
    </citation>
    <scope>NUCLEOTIDE SEQUENCE [LARGE SCALE GENOMIC DNA]</scope>
    <source>
        <strain evidence="7">CAU 1183</strain>
    </source>
</reference>
<protein>
    <submittedName>
        <fullName evidence="6">Protein tyrosine phosphatase</fullName>
    </submittedName>
</protein>
<keyword evidence="2" id="KW-0378">Hydrolase</keyword>
<dbReference type="Pfam" id="PF01451">
    <property type="entry name" value="LMWPc"/>
    <property type="match status" value="1"/>
</dbReference>
<dbReference type="AlphaFoldDB" id="A0A3D8Q233"/>
<sequence length="201" mass="23368">MKILFVCTGNTCRSPMAEAILRDRMPNAEVQSAGIFAGGKQQANPNTIKVLERHGIAINHQSQAVTNQLLNWSDVVLTMTTQHKQSLIIDFPDFQEKYYTLKEFISEADKEVWQELKKSYADYEEKRSLFIQENQMKYNHIQLNDMLGKHLVNDIEHIRRLESNLINYDIPDPFGGDLAIYEATFKEMDAYIRLLIKKIDR</sequence>
<dbReference type="RefSeq" id="WP_115771131.1">
    <property type="nucleotide sequence ID" value="NZ_PIOC01000001.1"/>
</dbReference>
<evidence type="ECO:0000259" key="5">
    <source>
        <dbReference type="SMART" id="SM00226"/>
    </source>
</evidence>
<evidence type="ECO:0000256" key="1">
    <source>
        <dbReference type="ARBA" id="ARBA00011063"/>
    </source>
</evidence>
<dbReference type="GO" id="GO:0004725">
    <property type="term" value="F:protein tyrosine phosphatase activity"/>
    <property type="evidence" value="ECO:0007669"/>
    <property type="project" value="InterPro"/>
</dbReference>
<dbReference type="CDD" id="cd16344">
    <property type="entry name" value="LMWPAP"/>
    <property type="match status" value="1"/>
</dbReference>
<evidence type="ECO:0000313" key="7">
    <source>
        <dbReference type="Proteomes" id="UP000257143"/>
    </source>
</evidence>
<dbReference type="SUPFAM" id="SSF52788">
    <property type="entry name" value="Phosphotyrosine protein phosphatases I"/>
    <property type="match status" value="1"/>
</dbReference>
<dbReference type="InterPro" id="IPR017867">
    <property type="entry name" value="Tyr_phospatase_low_mol_wt"/>
</dbReference>
<dbReference type="PANTHER" id="PTHR11717">
    <property type="entry name" value="LOW MOLECULAR WEIGHT PROTEIN TYROSINE PHOSPHATASE"/>
    <property type="match status" value="1"/>
</dbReference>
<accession>A0A3D8Q233</accession>
<comment type="caution">
    <text evidence="6">The sequence shown here is derived from an EMBL/GenBank/DDBJ whole genome shotgun (WGS) entry which is preliminary data.</text>
</comment>
<dbReference type="InterPro" id="IPR036196">
    <property type="entry name" value="Ptyr_pPase_sf"/>
</dbReference>
<comment type="similarity">
    <text evidence="1">Belongs to the low molecular weight phosphotyrosine protein phosphatase family.</text>
</comment>
<feature type="domain" description="Phosphotyrosine protein phosphatase I" evidence="5">
    <location>
        <begin position="1"/>
        <end position="198"/>
    </location>
</feature>
<evidence type="ECO:0000256" key="4">
    <source>
        <dbReference type="PIRSR" id="PIRSR617867-1"/>
    </source>
</evidence>